<name>C2MA23_9PORP</name>
<dbReference type="GO" id="GO:0009279">
    <property type="term" value="C:cell outer membrane"/>
    <property type="evidence" value="ECO:0007669"/>
    <property type="project" value="UniProtKB-SubCell"/>
</dbReference>
<feature type="domain" description="OmpA-like" evidence="6">
    <location>
        <begin position="96"/>
        <end position="213"/>
    </location>
</feature>
<dbReference type="AlphaFoldDB" id="C2MA23"/>
<dbReference type="Proteomes" id="UP000003303">
    <property type="component" value="Unassembled WGS sequence"/>
</dbReference>
<protein>
    <submittedName>
        <fullName evidence="7">OmpA family protein</fullName>
    </submittedName>
</protein>
<dbReference type="OrthoDB" id="9782229at2"/>
<dbReference type="PRINTS" id="PR01021">
    <property type="entry name" value="OMPADOMAIN"/>
</dbReference>
<dbReference type="Pfam" id="PF00691">
    <property type="entry name" value="OmpA"/>
    <property type="match status" value="1"/>
</dbReference>
<comment type="subcellular location">
    <subcellularLocation>
        <location evidence="1">Cell outer membrane</location>
    </subcellularLocation>
</comment>
<keyword evidence="3" id="KW-0998">Cell outer membrane</keyword>
<dbReference type="Pfam" id="PF13488">
    <property type="entry name" value="Gly-zipper_Omp"/>
    <property type="match status" value="1"/>
</dbReference>
<dbReference type="STRING" id="596327.PORUE0001_1653"/>
<comment type="caution">
    <text evidence="7">The sequence shown here is derived from an EMBL/GenBank/DDBJ whole genome shotgun (WGS) entry which is preliminary data.</text>
</comment>
<keyword evidence="8" id="KW-1185">Reference proteome</keyword>
<dbReference type="InterPro" id="IPR006664">
    <property type="entry name" value="OMP_bac"/>
</dbReference>
<evidence type="ECO:0000256" key="3">
    <source>
        <dbReference type="ARBA" id="ARBA00023237"/>
    </source>
</evidence>
<dbReference type="InterPro" id="IPR036737">
    <property type="entry name" value="OmpA-like_sf"/>
</dbReference>
<dbReference type="RefSeq" id="WP_007364709.1">
    <property type="nucleotide sequence ID" value="NZ_ACLR01000059.1"/>
</dbReference>
<dbReference type="SUPFAM" id="SSF103088">
    <property type="entry name" value="OmpA-like"/>
    <property type="match status" value="1"/>
</dbReference>
<dbReference type="CDD" id="cd07185">
    <property type="entry name" value="OmpA_C-like"/>
    <property type="match status" value="1"/>
</dbReference>
<reference evidence="7 8" key="1">
    <citation type="submission" date="2009-04" db="EMBL/GenBank/DDBJ databases">
        <authorList>
            <person name="Sebastian Y."/>
            <person name="Madupu R."/>
            <person name="Durkin A.S."/>
            <person name="Torralba M."/>
            <person name="Methe B."/>
            <person name="Sutton G.G."/>
            <person name="Strausberg R.L."/>
            <person name="Nelson K.E."/>
        </authorList>
    </citation>
    <scope>NUCLEOTIDE SEQUENCE [LARGE SCALE GENOMIC DNA]</scope>
    <source>
        <strain evidence="7 8">60-3</strain>
    </source>
</reference>
<evidence type="ECO:0000256" key="5">
    <source>
        <dbReference type="SAM" id="MobiDB-lite"/>
    </source>
</evidence>
<organism evidence="7 8">
    <name type="scientific">Porphyromonas uenonis 60-3</name>
    <dbReference type="NCBI Taxonomy" id="596327"/>
    <lineage>
        <taxon>Bacteria</taxon>
        <taxon>Pseudomonadati</taxon>
        <taxon>Bacteroidota</taxon>
        <taxon>Bacteroidia</taxon>
        <taxon>Bacteroidales</taxon>
        <taxon>Porphyromonadaceae</taxon>
        <taxon>Porphyromonas</taxon>
    </lineage>
</organism>
<evidence type="ECO:0000313" key="7">
    <source>
        <dbReference type="EMBL" id="EEK17423.1"/>
    </source>
</evidence>
<keyword evidence="2 4" id="KW-0472">Membrane</keyword>
<accession>C2MA23</accession>
<feature type="compositionally biased region" description="Basic and acidic residues" evidence="5">
    <location>
        <begin position="179"/>
        <end position="190"/>
    </location>
</feature>
<dbReference type="InterPro" id="IPR050330">
    <property type="entry name" value="Bact_OuterMem_StrucFunc"/>
</dbReference>
<feature type="region of interest" description="Disordered" evidence="5">
    <location>
        <begin position="171"/>
        <end position="199"/>
    </location>
</feature>
<dbReference type="eggNOG" id="COG2885">
    <property type="taxonomic scope" value="Bacteria"/>
</dbReference>
<sequence>MNKLSITAGIVAVALSLSSCGELNGTLLGAGAGTAVGAGLGAGIGKVAGNTGAGAAIGAVVGGAAGALIGNRMDKQKKELEQQLPEGTQVESVNDGQAIKVVFDSGLLFNTSSSTLSSSSRNDLRKFADNLNKNHDTVLEIIGHTDSSGNDRINDPLSRDRAKSVRDFLEGQGVSSTRMKYEGRGSHEPVDTNATAEGKRKNRRVEVFILPSQKMIEEAKAGTLK</sequence>
<evidence type="ECO:0000256" key="2">
    <source>
        <dbReference type="ARBA" id="ARBA00023136"/>
    </source>
</evidence>
<dbReference type="PANTHER" id="PTHR30329">
    <property type="entry name" value="STATOR ELEMENT OF FLAGELLAR MOTOR COMPLEX"/>
    <property type="match status" value="1"/>
</dbReference>
<dbReference type="EMBL" id="ACLR01000059">
    <property type="protein sequence ID" value="EEK17423.1"/>
    <property type="molecule type" value="Genomic_DNA"/>
</dbReference>
<evidence type="ECO:0000313" key="8">
    <source>
        <dbReference type="Proteomes" id="UP000003303"/>
    </source>
</evidence>
<evidence type="ECO:0000256" key="1">
    <source>
        <dbReference type="ARBA" id="ARBA00004442"/>
    </source>
</evidence>
<dbReference type="InterPro" id="IPR006665">
    <property type="entry name" value="OmpA-like"/>
</dbReference>
<evidence type="ECO:0000259" key="6">
    <source>
        <dbReference type="PROSITE" id="PS51123"/>
    </source>
</evidence>
<evidence type="ECO:0000256" key="4">
    <source>
        <dbReference type="PROSITE-ProRule" id="PRU00473"/>
    </source>
</evidence>
<dbReference type="PANTHER" id="PTHR30329:SF21">
    <property type="entry name" value="LIPOPROTEIN YIAD-RELATED"/>
    <property type="match status" value="1"/>
</dbReference>
<dbReference type="PROSITE" id="PS51123">
    <property type="entry name" value="OMPA_2"/>
    <property type="match status" value="1"/>
</dbReference>
<dbReference type="InterPro" id="IPR039567">
    <property type="entry name" value="Gly-zipper"/>
</dbReference>
<gene>
    <name evidence="7" type="ORF">PORUE0001_1653</name>
</gene>
<proteinExistence type="predicted"/>
<dbReference type="Gene3D" id="3.30.1330.60">
    <property type="entry name" value="OmpA-like domain"/>
    <property type="match status" value="1"/>
</dbReference>
<dbReference type="PROSITE" id="PS51257">
    <property type="entry name" value="PROKAR_LIPOPROTEIN"/>
    <property type="match status" value="1"/>
</dbReference>